<name>A0A8X6QEX0_NEPPI</name>
<comment type="caution">
    <text evidence="2">The sequence shown here is derived from an EMBL/GenBank/DDBJ whole genome shotgun (WGS) entry which is preliminary data.</text>
</comment>
<keyword evidence="3" id="KW-1185">Reference proteome</keyword>
<sequence length="122" mass="14169">MKNLLVSFVQSTLQRQEIQKTNLPLEKLSLRLGNKSELPFFTFSSKMTDSATHVTIYLFKRKHVNEFNADWNVWNGSPAKFESPSLGMKGIPPQSNFEDFYFSQEAQKYPRSTWNTAKWATL</sequence>
<evidence type="ECO:0000313" key="3">
    <source>
        <dbReference type="Proteomes" id="UP000887013"/>
    </source>
</evidence>
<protein>
    <submittedName>
        <fullName evidence="2">Uncharacterized protein</fullName>
    </submittedName>
</protein>
<reference evidence="2" key="1">
    <citation type="submission" date="2020-08" db="EMBL/GenBank/DDBJ databases">
        <title>Multicomponent nature underlies the extraordinary mechanical properties of spider dragline silk.</title>
        <authorList>
            <person name="Kono N."/>
            <person name="Nakamura H."/>
            <person name="Mori M."/>
            <person name="Yoshida Y."/>
            <person name="Ohtoshi R."/>
            <person name="Malay A.D."/>
            <person name="Moran D.A.P."/>
            <person name="Tomita M."/>
            <person name="Numata K."/>
            <person name="Arakawa K."/>
        </authorList>
    </citation>
    <scope>NUCLEOTIDE SEQUENCE</scope>
</reference>
<evidence type="ECO:0000313" key="2">
    <source>
        <dbReference type="EMBL" id="GFU18328.1"/>
    </source>
</evidence>
<accession>A0A8X6QEX0</accession>
<dbReference type="EMBL" id="BMAW01030849">
    <property type="protein sequence ID" value="GFU18328.1"/>
    <property type="molecule type" value="Genomic_DNA"/>
</dbReference>
<evidence type="ECO:0000313" key="1">
    <source>
        <dbReference type="EMBL" id="GFS87711.1"/>
    </source>
</evidence>
<organism evidence="2 3">
    <name type="scientific">Nephila pilipes</name>
    <name type="common">Giant wood spider</name>
    <name type="synonym">Nephila maculata</name>
    <dbReference type="NCBI Taxonomy" id="299642"/>
    <lineage>
        <taxon>Eukaryota</taxon>
        <taxon>Metazoa</taxon>
        <taxon>Ecdysozoa</taxon>
        <taxon>Arthropoda</taxon>
        <taxon>Chelicerata</taxon>
        <taxon>Arachnida</taxon>
        <taxon>Araneae</taxon>
        <taxon>Araneomorphae</taxon>
        <taxon>Entelegynae</taxon>
        <taxon>Araneoidea</taxon>
        <taxon>Nephilidae</taxon>
        <taxon>Nephila</taxon>
    </lineage>
</organism>
<proteinExistence type="predicted"/>
<dbReference type="AlphaFoldDB" id="A0A8X6QEX0"/>
<dbReference type="Proteomes" id="UP000887013">
    <property type="component" value="Unassembled WGS sequence"/>
</dbReference>
<dbReference type="EMBL" id="BMAW01052848">
    <property type="protein sequence ID" value="GFS87711.1"/>
    <property type="molecule type" value="Genomic_DNA"/>
</dbReference>
<gene>
    <name evidence="1" type="ORF">NPIL_221901</name>
    <name evidence="2" type="ORF">NPIL_241781</name>
</gene>